<dbReference type="AlphaFoldDB" id="A0A431W0Z4"/>
<evidence type="ECO:0000256" key="1">
    <source>
        <dbReference type="SAM" id="Phobius"/>
    </source>
</evidence>
<accession>A0A431W0Z4</accession>
<feature type="transmembrane region" description="Helical" evidence="1">
    <location>
        <begin position="6"/>
        <end position="29"/>
    </location>
</feature>
<name>A0A431W0Z4_9BACI</name>
<proteinExistence type="predicted"/>
<evidence type="ECO:0000313" key="2">
    <source>
        <dbReference type="EMBL" id="RTR28829.1"/>
    </source>
</evidence>
<feature type="transmembrane region" description="Helical" evidence="1">
    <location>
        <begin position="69"/>
        <end position="87"/>
    </location>
</feature>
<protein>
    <recommendedName>
        <fullName evidence="4">Type II toxin-antitoxin system SpoIISA family toxin</fullName>
    </recommendedName>
</protein>
<organism evidence="2 3">
    <name type="scientific">Bacillus yapensis</name>
    <dbReference type="NCBI Taxonomy" id="2492960"/>
    <lineage>
        <taxon>Bacteria</taxon>
        <taxon>Bacillati</taxon>
        <taxon>Bacillota</taxon>
        <taxon>Bacilli</taxon>
        <taxon>Bacillales</taxon>
        <taxon>Bacillaceae</taxon>
        <taxon>Bacillus</taxon>
    </lineage>
</organism>
<dbReference type="Pfam" id="PF14171">
    <property type="entry name" value="SpoIISA_toxin"/>
    <property type="match status" value="1"/>
</dbReference>
<dbReference type="EMBL" id="RXNT01000014">
    <property type="protein sequence ID" value="RTR28829.1"/>
    <property type="molecule type" value="Genomic_DNA"/>
</dbReference>
<reference evidence="2 3" key="1">
    <citation type="submission" date="2018-12" db="EMBL/GenBank/DDBJ databases">
        <title>Bacillus yapensis draft genome sequence.</title>
        <authorList>
            <person name="Yu L."/>
            <person name="Xu X."/>
            <person name="Tang X."/>
        </authorList>
    </citation>
    <scope>NUCLEOTIDE SEQUENCE [LARGE SCALE GENOMIC DNA]</scope>
    <source>
        <strain evidence="2 3">XXST-01</strain>
    </source>
</reference>
<dbReference type="OrthoDB" id="2811260at2"/>
<keyword evidence="1" id="KW-0472">Membrane</keyword>
<keyword evidence="3" id="KW-1185">Reference proteome</keyword>
<dbReference type="GO" id="GO:0016020">
    <property type="term" value="C:membrane"/>
    <property type="evidence" value="ECO:0007669"/>
    <property type="project" value="InterPro"/>
</dbReference>
<evidence type="ECO:0000313" key="3">
    <source>
        <dbReference type="Proteomes" id="UP000271374"/>
    </source>
</evidence>
<gene>
    <name evidence="2" type="ORF">EKG37_16575</name>
</gene>
<comment type="caution">
    <text evidence="2">The sequence shown here is derived from an EMBL/GenBank/DDBJ whole genome shotgun (WGS) entry which is preliminary data.</text>
</comment>
<dbReference type="InterPro" id="IPR025940">
    <property type="entry name" value="SpoIISA_toxin"/>
</dbReference>
<keyword evidence="1" id="KW-0812">Transmembrane</keyword>
<keyword evidence="1" id="KW-1133">Transmembrane helix</keyword>
<sequence length="306" mass="35886">MRLEASWYMITIFSVLMIGIAFSIGLYIWSREFYLKHRVAIRKIYYGVVVATSFFLWAFNVFPDVGAKLEYLIALVISVVIIDLFVFQTPDITKFFTNELKQESLVESINKNRGTFIELSEKLIKVNELMPKSDQKWHLDEFEFTPEKYEEFVLSYLRNFTSSFQLDVYSYLVESSADEIIFHNNIVSAYEEILKDHNFGLREVGMRKNQVIKTLLEGENIEILEKDSSSVLFPYFGEYYNLLFVVSSRKGSEVTGADASLMLNMLYTFDMWLLSNEEEFLHDDDWDGYEEQEDNIEDGNEESDML</sequence>
<feature type="transmembrane region" description="Helical" evidence="1">
    <location>
        <begin position="44"/>
        <end position="63"/>
    </location>
</feature>
<evidence type="ECO:0008006" key="4">
    <source>
        <dbReference type="Google" id="ProtNLM"/>
    </source>
</evidence>
<dbReference type="Proteomes" id="UP000271374">
    <property type="component" value="Unassembled WGS sequence"/>
</dbReference>